<feature type="compositionally biased region" description="Polar residues" evidence="1">
    <location>
        <begin position="464"/>
        <end position="474"/>
    </location>
</feature>
<feature type="compositionally biased region" description="Polar residues" evidence="1">
    <location>
        <begin position="442"/>
        <end position="456"/>
    </location>
</feature>
<feature type="compositionally biased region" description="Basic and acidic residues" evidence="1">
    <location>
        <begin position="988"/>
        <end position="1001"/>
    </location>
</feature>
<dbReference type="GO" id="GO:0030466">
    <property type="term" value="P:silent mating-type cassette heterochromatin formation"/>
    <property type="evidence" value="ECO:0007669"/>
    <property type="project" value="TreeGrafter"/>
</dbReference>
<feature type="region of interest" description="Disordered" evidence="1">
    <location>
        <begin position="180"/>
        <end position="199"/>
    </location>
</feature>
<comment type="caution">
    <text evidence="3">The sequence shown here is derived from an EMBL/GenBank/DDBJ whole genome shotgun (WGS) entry which is preliminary data.</text>
</comment>
<feature type="region of interest" description="Disordered" evidence="1">
    <location>
        <begin position="1094"/>
        <end position="1170"/>
    </location>
</feature>
<dbReference type="InterPro" id="IPR042403">
    <property type="entry name" value="Spt21/Ams2"/>
</dbReference>
<feature type="compositionally biased region" description="Basic and acidic residues" evidence="1">
    <location>
        <begin position="1094"/>
        <end position="1103"/>
    </location>
</feature>
<gene>
    <name evidence="3" type="ORF">B0T17DRAFT_41811</name>
</gene>
<dbReference type="GO" id="GO:0008270">
    <property type="term" value="F:zinc ion binding"/>
    <property type="evidence" value="ECO:0007669"/>
    <property type="project" value="InterPro"/>
</dbReference>
<feature type="compositionally biased region" description="Polar residues" evidence="1">
    <location>
        <begin position="269"/>
        <end position="278"/>
    </location>
</feature>
<dbReference type="Pfam" id="PF25823">
    <property type="entry name" value="Ams2-SPT21_N"/>
    <property type="match status" value="1"/>
</dbReference>
<feature type="compositionally biased region" description="Low complexity" evidence="1">
    <location>
        <begin position="611"/>
        <end position="624"/>
    </location>
</feature>
<dbReference type="AlphaFoldDB" id="A0AA40CE46"/>
<feature type="compositionally biased region" description="Basic residues" evidence="1">
    <location>
        <begin position="947"/>
        <end position="962"/>
    </location>
</feature>
<keyword evidence="4" id="KW-1185">Reference proteome</keyword>
<evidence type="ECO:0000256" key="1">
    <source>
        <dbReference type="SAM" id="MobiDB-lite"/>
    </source>
</evidence>
<feature type="region of interest" description="Disordered" evidence="1">
    <location>
        <begin position="936"/>
        <end position="1051"/>
    </location>
</feature>
<dbReference type="PANTHER" id="PTHR39147:SF1">
    <property type="entry name" value="PROTEIN SPT21"/>
    <property type="match status" value="1"/>
</dbReference>
<feature type="region of interest" description="Disordered" evidence="1">
    <location>
        <begin position="428"/>
        <end position="508"/>
    </location>
</feature>
<sequence>MATPNNSWSTGSPHPASQLAGGDDMGLQERPMGLKVHYTFDRDNQVHCLARWPHILSIQTVPVDERNTIGVVDLQTCLQAIAQCSPEIVNQQESDYTVYAYDYSEPDLPLVGQGMLSWGLEQNNDQQQQQLVTGRVTRNLMAILSNGSRETLEVKLKLTAVAKMQRTTFPSMDSLNMMQSARTPTADPTTSEWNSFLQSNPALGHSANVVSMPSPALPPAQLHSSMSDNRFMDTRNDYGHQHQHPVRPASIPLANPMSSLGHRPASIPPTASNMSSKPAATGDNAPSPAGLQPTEVVIEKPVRPSRPSSRASRSRVPTGRPRGRPRKKPLETGNTSAAEEATDGDDGPQRKRAKVTKAEYSNIAPFGSAPDSLRVAASTSGSLRNMRPVGAGGDAPVANHLQDIPRAPTPIPDAPLLHKQHMRRALENNTKSDSVVEMEGASTYQSRFGQPAMQRSMSRDARSPSESIGQSPDQGYTPEDSPADLGSSPPVPRTTAYLRSSPMASSPILPTMPMPQVDSGFMSGGIDDFFEDEEFLLPQGQIQDLPGQTQHQVVHAPPQLMGSKPGSQKNSCAPQQRHSNFPFQEVNPGPPELLPTTSIFNPAGKAKTLNRPQAASSVPPPAKKAASRPLKRSNTAPTPAVSEFDMVPQELSATQHQIPETSHEVCEPQPEQVLLQPPQLEEQSPPSDPQSCLHPPLLEVAGNEVAEISQQEPVIPEPTLPEVSTAFVETIPLPEAPATEPILTLPTQPTSRPASRHVSRDPPAHLVTASDPAAESTLTLPRAYMSEAPCPPSDCGDPPRYNKNQVKKQSIKERLETAIQKGEQPPFCNNCGAIETPTWRKIWTQNHDGVPGFHEFSDKPGFVTMIEVLERDAEGKPKTYQLVKKNLGPRDNKKLWKETLLCNRKFLCTLRTIKRWLTEPACGIWLAKFKSHRPPDRWDKDAARLNQPRKKREAKSRSKKARTKSDAQMNPTSEAYFTTDPIGPADQDSPKGSRNENDGPSRRQSLAPVEENDESQTLYEDILNSRSSPKKRGLGSTHSRGSGTADSPIAVDESLGATRRLLFPSPRKDGAPKVLGELAVNVVQTATIIHEIKSTRTKTDKENTNSSSQITTRPCTPVLEDHDDLEQELFGTPPNRPSTPPHKNASSGVFKTPTRPTPSHRPITRSISKSIRTVRTIPKSPGVRVCCRRTRGHPLKHHGPPPRPQITTASCSAEASAAARATTVNSRSTMRTLCWMTATSYS</sequence>
<feature type="compositionally biased region" description="Polar residues" evidence="1">
    <location>
        <begin position="1036"/>
        <end position="1045"/>
    </location>
</feature>
<accession>A0AA40CE46</accession>
<feature type="compositionally biased region" description="Polar residues" evidence="1">
    <location>
        <begin position="1"/>
        <end position="12"/>
    </location>
</feature>
<evidence type="ECO:0000313" key="3">
    <source>
        <dbReference type="EMBL" id="KAK0635436.1"/>
    </source>
</evidence>
<dbReference type="InterPro" id="IPR013088">
    <property type="entry name" value="Znf_NHR/GATA"/>
</dbReference>
<dbReference type="GO" id="GO:0006357">
    <property type="term" value="P:regulation of transcription by RNA polymerase II"/>
    <property type="evidence" value="ECO:0007669"/>
    <property type="project" value="TreeGrafter"/>
</dbReference>
<dbReference type="GO" id="GO:0000183">
    <property type="term" value="P:rDNA heterochromatin formation"/>
    <property type="evidence" value="ECO:0007669"/>
    <property type="project" value="TreeGrafter"/>
</dbReference>
<feature type="compositionally biased region" description="Polar residues" evidence="1">
    <location>
        <begin position="651"/>
        <end position="660"/>
    </location>
</feature>
<feature type="region of interest" description="Disordered" evidence="1">
    <location>
        <begin position="584"/>
        <end position="705"/>
    </location>
</feature>
<dbReference type="Proteomes" id="UP001174934">
    <property type="component" value="Unassembled WGS sequence"/>
</dbReference>
<feature type="compositionally biased region" description="Polar residues" evidence="1">
    <location>
        <begin position="1104"/>
        <end position="1114"/>
    </location>
</feature>
<name>A0AA40CE46_9PEZI</name>
<dbReference type="EMBL" id="JAULSR010000001">
    <property type="protein sequence ID" value="KAK0635436.1"/>
    <property type="molecule type" value="Genomic_DNA"/>
</dbReference>
<dbReference type="InterPro" id="IPR057725">
    <property type="entry name" value="Ams2-SPT21_N"/>
</dbReference>
<feature type="compositionally biased region" description="Low complexity" evidence="1">
    <location>
        <begin position="305"/>
        <end position="320"/>
    </location>
</feature>
<dbReference type="Gene3D" id="3.30.50.10">
    <property type="entry name" value="Erythroid Transcription Factor GATA-1, subunit A"/>
    <property type="match status" value="1"/>
</dbReference>
<reference evidence="3" key="1">
    <citation type="submission" date="2023-06" db="EMBL/GenBank/DDBJ databases">
        <title>Genome-scale phylogeny and comparative genomics of the fungal order Sordariales.</title>
        <authorList>
            <consortium name="Lawrence Berkeley National Laboratory"/>
            <person name="Hensen N."/>
            <person name="Bonometti L."/>
            <person name="Westerberg I."/>
            <person name="Brannstrom I.O."/>
            <person name="Guillou S."/>
            <person name="Cros-Aarteil S."/>
            <person name="Calhoun S."/>
            <person name="Haridas S."/>
            <person name="Kuo A."/>
            <person name="Mondo S."/>
            <person name="Pangilinan J."/>
            <person name="Riley R."/>
            <person name="LaButti K."/>
            <person name="Andreopoulos B."/>
            <person name="Lipzen A."/>
            <person name="Chen C."/>
            <person name="Yanf M."/>
            <person name="Daum C."/>
            <person name="Ng V."/>
            <person name="Clum A."/>
            <person name="Steindorff A."/>
            <person name="Ohm R."/>
            <person name="Martin F."/>
            <person name="Silar P."/>
            <person name="Natvig D."/>
            <person name="Lalanne C."/>
            <person name="Gautier V."/>
            <person name="Ament-velasquez S.L."/>
            <person name="Kruys A."/>
            <person name="Hutchinson M.I."/>
            <person name="Powell A.J."/>
            <person name="Barry K."/>
            <person name="Miller A.N."/>
            <person name="Grigoriev I.V."/>
            <person name="Debuchy R."/>
            <person name="Gladieux P."/>
            <person name="Thoren M.H."/>
            <person name="Johannesson H."/>
        </authorList>
    </citation>
    <scope>NUCLEOTIDE SEQUENCE</scope>
    <source>
        <strain evidence="3">SMH3391-2</strain>
    </source>
</reference>
<feature type="domain" description="Ams2/SPT21 N-terminal" evidence="2">
    <location>
        <begin position="27"/>
        <end position="161"/>
    </location>
</feature>
<feature type="compositionally biased region" description="Basic and acidic residues" evidence="1">
    <location>
        <begin position="230"/>
        <end position="240"/>
    </location>
</feature>
<feature type="region of interest" description="Disordered" evidence="1">
    <location>
        <begin position="740"/>
        <end position="772"/>
    </location>
</feature>
<evidence type="ECO:0000313" key="4">
    <source>
        <dbReference type="Proteomes" id="UP001174934"/>
    </source>
</evidence>
<feature type="region of interest" description="Disordered" evidence="1">
    <location>
        <begin position="1"/>
        <end position="26"/>
    </location>
</feature>
<dbReference type="PANTHER" id="PTHR39147">
    <property type="entry name" value="PROTEIN SPT21"/>
    <property type="match status" value="1"/>
</dbReference>
<evidence type="ECO:0000259" key="2">
    <source>
        <dbReference type="Pfam" id="PF25823"/>
    </source>
</evidence>
<feature type="compositionally biased region" description="Low complexity" evidence="1">
    <location>
        <begin position="667"/>
        <end position="691"/>
    </location>
</feature>
<protein>
    <recommendedName>
        <fullName evidence="2">Ams2/SPT21 N-terminal domain-containing protein</fullName>
    </recommendedName>
</protein>
<feature type="region of interest" description="Disordered" evidence="1">
    <location>
        <begin position="206"/>
        <end position="358"/>
    </location>
</feature>
<organism evidence="3 4">
    <name type="scientific">Bombardia bombarda</name>
    <dbReference type="NCBI Taxonomy" id="252184"/>
    <lineage>
        <taxon>Eukaryota</taxon>
        <taxon>Fungi</taxon>
        <taxon>Dikarya</taxon>
        <taxon>Ascomycota</taxon>
        <taxon>Pezizomycotina</taxon>
        <taxon>Sordariomycetes</taxon>
        <taxon>Sordariomycetidae</taxon>
        <taxon>Sordariales</taxon>
        <taxon>Lasiosphaeriaceae</taxon>
        <taxon>Bombardia</taxon>
    </lineage>
</organism>
<proteinExistence type="predicted"/>